<dbReference type="Pfam" id="PF00271">
    <property type="entry name" value="Helicase_C"/>
    <property type="match status" value="1"/>
</dbReference>
<feature type="compositionally biased region" description="Polar residues" evidence="4">
    <location>
        <begin position="202"/>
        <end position="215"/>
    </location>
</feature>
<feature type="compositionally biased region" description="Basic and acidic residues" evidence="4">
    <location>
        <begin position="166"/>
        <end position="182"/>
    </location>
</feature>
<sequence>MSDSPRKHRAPFRALDTLSSPQKPSFTKAAQPKAQPAVSFSDPEDDTSVATSDGDYGSLDISATDLLGDNSSLFDSTRENAQPSSPLAFSSPRKPHASQPSRMVREREPAALPQRGNEPARPRQPAQDLGNTLEFGKASPMRNPLKKEPSKDPYAHLFNVPKPGRPRPEHHIERKFPAEQRQPHGASADTLTGHGIPRLPQTIPQTLFRDSQQPSYKAPTDAAFTDREPSQAPPRPGTSSSTGSDLFEIPAAQFKPKQPYQGVPLPKPSAYVPPTIHAPPRSLFSSIGPGDGPPTGPPAFKPVNNRYDPYARKTEIIENPYLTRPNPDDEDDFDPDAAIRAEGTQFGAPDPYAYVDSGKAQENIKALLEGAMGEDENIPRTRGRKKKKQQAEDKATKSLAEKLAALDVKQPAQEEEDEDDDVDDGTVDGMKVKLLPHQVDGVAWMIEKETGAHMKTMPKKGGILADDMGLGKTVQSIALILSNPRPEKDTEMESKKNKILPTVGKGTLIVAPLALIKQWEAEIKDKVTKSHALRVLVHHGSNRTKSAEKLKQYDVVVTTYQVLSSEHASCGDGPDGLKKGCFAVHWYRVILDEAHTIKNRNAKMTKACYDLRSHYRWCLTGTPMQNNLDELQSLIRFLRIKPYCELSNWKDSIALPMRNGKGNLAMRRLQITLKTFMKRRTKDVLKKEGALNFGGKSKEGENKGGFQIVARNVENVIGSFTAQERAFYDRLSDRATKSLAEMMGGAKQDYIGALVMLLRLRQACNHPNLTKSNVKDDKDALTTGSKPDVPQTPRKTSNTDADDLADMLNGLSVVTKRCDICQAALTQGNAEPGAIRCNECEEDLLSSKQKAKKHKKRRKCKRKDEMRKEPAPKKNESEEEDEDGSPIARKVARPRRVIMDSDDDDEDEGGEWLVDEDQRDLPDLGKAGGTDDENAENGGETLDSIDSASFVTEGDTQAKAEMDSFNVHDTDSEDESPVARRRVPQKPKVINLDTDTAPASDSDSECSTCPESDADGSDTEDSEIEYNTSDLVPSTKIRQLLAILEKETPDHKVIVFSQFTSMLDLIEPFLRREGFVYTRYDGSMRNDLREASLHKLRNDKRTRVLLCSLKCGSLGLNLTAASRVVIMEPFWNPFVEEQAIDRVHRLNQTVDVTVYKLSMHNSVEERILELQEAKRKLANAALEGGKAIGKLSMNDMLALFKRDAEFEADVEGDESEQGLFERRRVLEDREMGESTGGYGDGDGKGQSRRERKKGGLGLKRVEDRVWGRR</sequence>
<dbReference type="SUPFAM" id="SSF52540">
    <property type="entry name" value="P-loop containing nucleoside triphosphate hydrolases"/>
    <property type="match status" value="2"/>
</dbReference>
<feature type="compositionally biased region" description="Polar residues" evidence="4">
    <location>
        <begin position="69"/>
        <end position="88"/>
    </location>
</feature>
<feature type="region of interest" description="Disordered" evidence="4">
    <location>
        <begin position="370"/>
        <end position="428"/>
    </location>
</feature>
<keyword evidence="8" id="KW-1185">Reference proteome</keyword>
<feature type="compositionally biased region" description="Basic residues" evidence="4">
    <location>
        <begin position="849"/>
        <end position="861"/>
    </location>
</feature>
<evidence type="ECO:0000256" key="3">
    <source>
        <dbReference type="ARBA" id="ARBA00022840"/>
    </source>
</evidence>
<dbReference type="Pfam" id="PF00176">
    <property type="entry name" value="SNF2-rel_dom"/>
    <property type="match status" value="1"/>
</dbReference>
<dbReference type="InterPro" id="IPR050628">
    <property type="entry name" value="SNF2_RAD54_helicase_TF"/>
</dbReference>
<feature type="compositionally biased region" description="Pro residues" evidence="4">
    <location>
        <begin position="291"/>
        <end position="300"/>
    </location>
</feature>
<gene>
    <name evidence="7" type="ORF">M011DRAFT_492748</name>
</gene>
<dbReference type="PANTHER" id="PTHR45626">
    <property type="entry name" value="TRANSCRIPTION TERMINATION FACTOR 2-RELATED"/>
    <property type="match status" value="1"/>
</dbReference>
<dbReference type="GO" id="GO:0006281">
    <property type="term" value="P:DNA repair"/>
    <property type="evidence" value="ECO:0007669"/>
    <property type="project" value="TreeGrafter"/>
</dbReference>
<dbReference type="CDD" id="cd18793">
    <property type="entry name" value="SF2_C_SNF"/>
    <property type="match status" value="1"/>
</dbReference>
<evidence type="ECO:0000259" key="5">
    <source>
        <dbReference type="PROSITE" id="PS51192"/>
    </source>
</evidence>
<feature type="compositionally biased region" description="Basic and acidic residues" evidence="4">
    <location>
        <begin position="862"/>
        <end position="876"/>
    </location>
</feature>
<dbReference type="Gene3D" id="3.40.50.300">
    <property type="entry name" value="P-loop containing nucleotide triphosphate hydrolases"/>
    <property type="match status" value="1"/>
</dbReference>
<proteinExistence type="predicted"/>
<dbReference type="SMART" id="SM00487">
    <property type="entry name" value="DEXDc"/>
    <property type="match status" value="1"/>
</dbReference>
<dbReference type="CDD" id="cd18008">
    <property type="entry name" value="DEXDc_SHPRH-like"/>
    <property type="match status" value="1"/>
</dbReference>
<accession>A0A6A6VIP4</accession>
<evidence type="ECO:0000313" key="7">
    <source>
        <dbReference type="EMBL" id="KAF2749669.1"/>
    </source>
</evidence>
<dbReference type="PROSITE" id="PS51192">
    <property type="entry name" value="HELICASE_ATP_BIND_1"/>
    <property type="match status" value="1"/>
</dbReference>
<organism evidence="7 8">
    <name type="scientific">Sporormia fimetaria CBS 119925</name>
    <dbReference type="NCBI Taxonomy" id="1340428"/>
    <lineage>
        <taxon>Eukaryota</taxon>
        <taxon>Fungi</taxon>
        <taxon>Dikarya</taxon>
        <taxon>Ascomycota</taxon>
        <taxon>Pezizomycotina</taxon>
        <taxon>Dothideomycetes</taxon>
        <taxon>Pleosporomycetidae</taxon>
        <taxon>Pleosporales</taxon>
        <taxon>Sporormiaceae</taxon>
        <taxon>Sporormia</taxon>
    </lineage>
</organism>
<feature type="compositionally biased region" description="Acidic residues" evidence="4">
    <location>
        <begin position="413"/>
        <end position="426"/>
    </location>
</feature>
<feature type="compositionally biased region" description="Basic and acidic residues" evidence="4">
    <location>
        <begin position="1219"/>
        <end position="1232"/>
    </location>
</feature>
<feature type="compositionally biased region" description="Basic and acidic residues" evidence="4">
    <location>
        <begin position="145"/>
        <end position="154"/>
    </location>
</feature>
<evidence type="ECO:0008006" key="9">
    <source>
        <dbReference type="Google" id="ProtNLM"/>
    </source>
</evidence>
<dbReference type="PANTHER" id="PTHR45626:SF14">
    <property type="entry name" value="ATP-DEPENDENT DNA HELICASE (EUROFUNG)"/>
    <property type="match status" value="1"/>
</dbReference>
<dbReference type="InterPro" id="IPR027417">
    <property type="entry name" value="P-loop_NTPase"/>
</dbReference>
<feature type="region of interest" description="Disordered" evidence="4">
    <location>
        <begin position="1212"/>
        <end position="1256"/>
    </location>
</feature>
<feature type="compositionally biased region" description="Basic residues" evidence="4">
    <location>
        <begin position="1"/>
        <end position="11"/>
    </location>
</feature>
<dbReference type="Gene3D" id="3.40.50.10810">
    <property type="entry name" value="Tandem AAA-ATPase domain"/>
    <property type="match status" value="1"/>
</dbReference>
<dbReference type="InterPro" id="IPR014001">
    <property type="entry name" value="Helicase_ATP-bd"/>
</dbReference>
<feature type="compositionally biased region" description="Acidic residues" evidence="4">
    <location>
        <begin position="1012"/>
        <end position="1024"/>
    </location>
</feature>
<dbReference type="EMBL" id="MU006565">
    <property type="protein sequence ID" value="KAF2749669.1"/>
    <property type="molecule type" value="Genomic_DNA"/>
</dbReference>
<feature type="compositionally biased region" description="Basic and acidic residues" evidence="4">
    <location>
        <begin position="389"/>
        <end position="400"/>
    </location>
</feature>
<evidence type="ECO:0000313" key="8">
    <source>
        <dbReference type="Proteomes" id="UP000799440"/>
    </source>
</evidence>
<keyword evidence="2" id="KW-0378">Hydrolase</keyword>
<dbReference type="InterPro" id="IPR000330">
    <property type="entry name" value="SNF2_N"/>
</dbReference>
<dbReference type="GO" id="GO:0016787">
    <property type="term" value="F:hydrolase activity"/>
    <property type="evidence" value="ECO:0007669"/>
    <property type="project" value="UniProtKB-KW"/>
</dbReference>
<dbReference type="InterPro" id="IPR001650">
    <property type="entry name" value="Helicase_C-like"/>
</dbReference>
<dbReference type="GO" id="GO:0005634">
    <property type="term" value="C:nucleus"/>
    <property type="evidence" value="ECO:0007669"/>
    <property type="project" value="TreeGrafter"/>
</dbReference>
<evidence type="ECO:0000259" key="6">
    <source>
        <dbReference type="PROSITE" id="PS51194"/>
    </source>
</evidence>
<dbReference type="GO" id="GO:0008094">
    <property type="term" value="F:ATP-dependent activity, acting on DNA"/>
    <property type="evidence" value="ECO:0007669"/>
    <property type="project" value="TreeGrafter"/>
</dbReference>
<evidence type="ECO:0000256" key="1">
    <source>
        <dbReference type="ARBA" id="ARBA00022741"/>
    </source>
</evidence>
<feature type="domain" description="Helicase C-terminal" evidence="6">
    <location>
        <begin position="1036"/>
        <end position="1197"/>
    </location>
</feature>
<evidence type="ECO:0000256" key="4">
    <source>
        <dbReference type="SAM" id="MobiDB-lite"/>
    </source>
</evidence>
<feature type="region of interest" description="Disordered" evidence="4">
    <location>
        <begin position="846"/>
        <end position="951"/>
    </location>
</feature>
<dbReference type="OrthoDB" id="423559at2759"/>
<dbReference type="Proteomes" id="UP000799440">
    <property type="component" value="Unassembled WGS sequence"/>
</dbReference>
<feature type="domain" description="Helicase ATP-binding" evidence="5">
    <location>
        <begin position="453"/>
        <end position="641"/>
    </location>
</feature>
<evidence type="ECO:0000256" key="2">
    <source>
        <dbReference type="ARBA" id="ARBA00022801"/>
    </source>
</evidence>
<dbReference type="FunFam" id="3.40.50.10810:FF:000053">
    <property type="entry name" value="SNF2 family helicase/ATPase, putative"/>
    <property type="match status" value="1"/>
</dbReference>
<feature type="region of interest" description="Disordered" evidence="4">
    <location>
        <begin position="768"/>
        <end position="803"/>
    </location>
</feature>
<protein>
    <recommendedName>
        <fullName evidence="9">SNF2 family helicase/ATPase-like protein</fullName>
    </recommendedName>
</protein>
<dbReference type="InterPro" id="IPR038718">
    <property type="entry name" value="SNF2-like_sf"/>
</dbReference>
<dbReference type="GO" id="GO:0005524">
    <property type="term" value="F:ATP binding"/>
    <property type="evidence" value="ECO:0007669"/>
    <property type="project" value="UniProtKB-KW"/>
</dbReference>
<reference evidence="7" key="1">
    <citation type="journal article" date="2020" name="Stud. Mycol.">
        <title>101 Dothideomycetes genomes: a test case for predicting lifestyles and emergence of pathogens.</title>
        <authorList>
            <person name="Haridas S."/>
            <person name="Albert R."/>
            <person name="Binder M."/>
            <person name="Bloem J."/>
            <person name="Labutti K."/>
            <person name="Salamov A."/>
            <person name="Andreopoulos B."/>
            <person name="Baker S."/>
            <person name="Barry K."/>
            <person name="Bills G."/>
            <person name="Bluhm B."/>
            <person name="Cannon C."/>
            <person name="Castanera R."/>
            <person name="Culley D."/>
            <person name="Daum C."/>
            <person name="Ezra D."/>
            <person name="Gonzalez J."/>
            <person name="Henrissat B."/>
            <person name="Kuo A."/>
            <person name="Liang C."/>
            <person name="Lipzen A."/>
            <person name="Lutzoni F."/>
            <person name="Magnuson J."/>
            <person name="Mondo S."/>
            <person name="Nolan M."/>
            <person name="Ohm R."/>
            <person name="Pangilinan J."/>
            <person name="Park H.-J."/>
            <person name="Ramirez L."/>
            <person name="Alfaro M."/>
            <person name="Sun H."/>
            <person name="Tritt A."/>
            <person name="Yoshinaga Y."/>
            <person name="Zwiers L.-H."/>
            <person name="Turgeon B."/>
            <person name="Goodwin S."/>
            <person name="Spatafora J."/>
            <person name="Crous P."/>
            <person name="Grigoriev I."/>
        </authorList>
    </citation>
    <scope>NUCLEOTIDE SEQUENCE</scope>
    <source>
        <strain evidence="7">CBS 119925</strain>
    </source>
</reference>
<feature type="compositionally biased region" description="Acidic residues" evidence="4">
    <location>
        <begin position="900"/>
        <end position="918"/>
    </location>
</feature>
<name>A0A6A6VIP4_9PLEO</name>
<keyword evidence="3" id="KW-0067">ATP-binding</keyword>
<dbReference type="PROSITE" id="PS51194">
    <property type="entry name" value="HELICASE_CTER"/>
    <property type="match status" value="1"/>
</dbReference>
<dbReference type="InterPro" id="IPR049730">
    <property type="entry name" value="SNF2/RAD54-like_C"/>
</dbReference>
<keyword evidence="1" id="KW-0547">Nucleotide-binding</keyword>
<feature type="region of interest" description="Disordered" evidence="4">
    <location>
        <begin position="1"/>
        <end position="336"/>
    </location>
</feature>
<feature type="region of interest" description="Disordered" evidence="4">
    <location>
        <begin position="964"/>
        <end position="1026"/>
    </location>
</feature>
<dbReference type="SMART" id="SM00490">
    <property type="entry name" value="HELICc"/>
    <property type="match status" value="1"/>
</dbReference>
<dbReference type="AlphaFoldDB" id="A0A6A6VIP4"/>